<dbReference type="RefSeq" id="WP_128562694.1">
    <property type="nucleotide sequence ID" value="NZ_BPQH01000009.1"/>
</dbReference>
<evidence type="ECO:0000313" key="1">
    <source>
        <dbReference type="EMBL" id="GJD50501.1"/>
    </source>
</evidence>
<organism evidence="1 2">
    <name type="scientific">Methylobacterium crusticola</name>
    <dbReference type="NCBI Taxonomy" id="1697972"/>
    <lineage>
        <taxon>Bacteria</taxon>
        <taxon>Pseudomonadati</taxon>
        <taxon>Pseudomonadota</taxon>
        <taxon>Alphaproteobacteria</taxon>
        <taxon>Hyphomicrobiales</taxon>
        <taxon>Methylobacteriaceae</taxon>
        <taxon>Methylobacterium</taxon>
    </lineage>
</organism>
<dbReference type="Gene3D" id="1.25.40.10">
    <property type="entry name" value="Tetratricopeptide repeat domain"/>
    <property type="match status" value="1"/>
</dbReference>
<sequence length="267" mass="29183">MTESAIHLFEAGRLREALAAATNRVRAAPGDIGLRSELAEFLCLSGELERAERQFDAIAAQAPMTAPRVTELRQFVRAGLARDEVWRDGRAPELLGPAPDHLRLRLEALIHLREGDAERAAARVGEAEAARPAVAGTRDGRPFDDWRDMDDLIGGVLEVMSPTGKYFWVALEQVNEAVVEPPRRPIDAGWCTMELSVKDGPTGRVVVPAIYPVDPNEGVDDGARLGRETNWIERPGGWVSGRGLRCFLVGEESVAIRDLGTLSFEGL</sequence>
<comment type="caution">
    <text evidence="1">The sequence shown here is derived from an EMBL/GenBank/DDBJ whole genome shotgun (WGS) entry which is preliminary data.</text>
</comment>
<gene>
    <name evidence="1" type="ORF">OPKNFCMD_3244</name>
</gene>
<evidence type="ECO:0000313" key="2">
    <source>
        <dbReference type="Proteomes" id="UP001055167"/>
    </source>
</evidence>
<evidence type="ECO:0008006" key="3">
    <source>
        <dbReference type="Google" id="ProtNLM"/>
    </source>
</evidence>
<dbReference type="SUPFAM" id="SSF144059">
    <property type="entry name" value="ImpE-like"/>
    <property type="match status" value="1"/>
</dbReference>
<dbReference type="Pfam" id="PF14559">
    <property type="entry name" value="TPR_19"/>
    <property type="match status" value="1"/>
</dbReference>
<proteinExistence type="predicted"/>
<dbReference type="Pfam" id="PF07024">
    <property type="entry name" value="ImpE"/>
    <property type="match status" value="1"/>
</dbReference>
<accession>A0ABQ4QZP0</accession>
<dbReference type="InterPro" id="IPR009211">
    <property type="entry name" value="TagJ"/>
</dbReference>
<reference evidence="1" key="2">
    <citation type="submission" date="2021-08" db="EMBL/GenBank/DDBJ databases">
        <authorList>
            <person name="Tani A."/>
            <person name="Ola A."/>
            <person name="Ogura Y."/>
            <person name="Katsura K."/>
            <person name="Hayashi T."/>
        </authorList>
    </citation>
    <scope>NUCLEOTIDE SEQUENCE</scope>
    <source>
        <strain evidence="1">KCTC 52305</strain>
    </source>
</reference>
<dbReference type="Proteomes" id="UP001055167">
    <property type="component" value="Unassembled WGS sequence"/>
</dbReference>
<dbReference type="PIRSF" id="PIRSF029288">
    <property type="entry name" value="SciE_ImpE"/>
    <property type="match status" value="1"/>
</dbReference>
<dbReference type="InterPro" id="IPR011990">
    <property type="entry name" value="TPR-like_helical_dom_sf"/>
</dbReference>
<reference evidence="1" key="1">
    <citation type="journal article" date="2021" name="Front. Microbiol.">
        <title>Comprehensive Comparative Genomics and Phenotyping of Methylobacterium Species.</title>
        <authorList>
            <person name="Alessa O."/>
            <person name="Ogura Y."/>
            <person name="Fujitani Y."/>
            <person name="Takami H."/>
            <person name="Hayashi T."/>
            <person name="Sahin N."/>
            <person name="Tani A."/>
        </authorList>
    </citation>
    <scope>NUCLEOTIDE SEQUENCE</scope>
    <source>
        <strain evidence="1">KCTC 52305</strain>
    </source>
</reference>
<protein>
    <recommendedName>
        <fullName evidence="3">SciE type virulence protein</fullName>
    </recommendedName>
</protein>
<dbReference type="EMBL" id="BPQH01000009">
    <property type="protein sequence ID" value="GJD50501.1"/>
    <property type="molecule type" value="Genomic_DNA"/>
</dbReference>
<keyword evidence="2" id="KW-1185">Reference proteome</keyword>
<name>A0ABQ4QZP0_9HYPH</name>